<dbReference type="Proteomes" id="UP000233750">
    <property type="component" value="Unassembled WGS sequence"/>
</dbReference>
<protein>
    <submittedName>
        <fullName evidence="2">Uncharacterized protein</fullName>
    </submittedName>
</protein>
<dbReference type="Pfam" id="PF18616">
    <property type="entry name" value="CdiI_3"/>
    <property type="match status" value="1"/>
</dbReference>
<dbReference type="CDD" id="cd20691">
    <property type="entry name" value="CdiI_EC536-like"/>
    <property type="match status" value="1"/>
</dbReference>
<dbReference type="OrthoDB" id="4829274at2"/>
<dbReference type="RefSeq" id="WP_101438792.1">
    <property type="nucleotide sequence ID" value="NZ_PJMY01000003.1"/>
</dbReference>
<dbReference type="AlphaFoldDB" id="A0A2N3WPU6"/>
<sequence length="139" mass="15723">MSRRADRSAQSLQQIEDSDWGDPPADATRLISTVHRLRRKPIGLLTAEDVRLLLGQHVGVPFLVPRALAMLEEDPLCEGDLFPGDLLVSTLRVPLAHWHTHPDRLERLERVLASIDPAAEDFDDFLRSRIAAFREQLDT</sequence>
<organism evidence="2 3">
    <name type="scientific">Amycolatopsis echigonensis</name>
    <dbReference type="NCBI Taxonomy" id="2576905"/>
    <lineage>
        <taxon>Bacteria</taxon>
        <taxon>Bacillati</taxon>
        <taxon>Actinomycetota</taxon>
        <taxon>Actinomycetes</taxon>
        <taxon>Pseudonocardiales</taxon>
        <taxon>Pseudonocardiaceae</taxon>
        <taxon>Amycolatopsis</taxon>
    </lineage>
</organism>
<evidence type="ECO:0000313" key="3">
    <source>
        <dbReference type="Proteomes" id="UP000233750"/>
    </source>
</evidence>
<gene>
    <name evidence="2" type="ORF">ATK30_6786</name>
</gene>
<dbReference type="InterPro" id="IPR040547">
    <property type="entry name" value="CdiI"/>
</dbReference>
<dbReference type="EMBL" id="PJMY01000003">
    <property type="protein sequence ID" value="PKV95853.1"/>
    <property type="molecule type" value="Genomic_DNA"/>
</dbReference>
<feature type="region of interest" description="Disordered" evidence="1">
    <location>
        <begin position="1"/>
        <end position="23"/>
    </location>
</feature>
<reference evidence="2 3" key="1">
    <citation type="submission" date="2017-12" db="EMBL/GenBank/DDBJ databases">
        <title>Sequencing the genomes of 1000 Actinobacteria strains.</title>
        <authorList>
            <person name="Klenk H.-P."/>
        </authorList>
    </citation>
    <scope>NUCLEOTIDE SEQUENCE [LARGE SCALE GENOMIC DNA]</scope>
    <source>
        <strain evidence="2 3">DSM 45165</strain>
    </source>
</reference>
<keyword evidence="3" id="KW-1185">Reference proteome</keyword>
<accession>A0A2N3WPU6</accession>
<evidence type="ECO:0000256" key="1">
    <source>
        <dbReference type="SAM" id="MobiDB-lite"/>
    </source>
</evidence>
<name>A0A2N3WPU6_9PSEU</name>
<comment type="caution">
    <text evidence="2">The sequence shown here is derived from an EMBL/GenBank/DDBJ whole genome shotgun (WGS) entry which is preliminary data.</text>
</comment>
<proteinExistence type="predicted"/>
<evidence type="ECO:0000313" key="2">
    <source>
        <dbReference type="EMBL" id="PKV95853.1"/>
    </source>
</evidence>